<dbReference type="PANTHER" id="PTHR31032:SF1">
    <property type="entry name" value="PGR5-LIKE PROTEIN 1B, CHLOROPLASTIC"/>
    <property type="match status" value="1"/>
</dbReference>
<evidence type="ECO:0000313" key="3">
    <source>
        <dbReference type="EMBL" id="CDF39306.1"/>
    </source>
</evidence>
<dbReference type="RefSeq" id="XP_005719217.1">
    <property type="nucleotide sequence ID" value="XM_005719160.1"/>
</dbReference>
<accession>R7QP96</accession>
<dbReference type="InterPro" id="IPR039987">
    <property type="entry name" value="PGRL1"/>
</dbReference>
<evidence type="ECO:0000256" key="2">
    <source>
        <dbReference type="SAM" id="Phobius"/>
    </source>
</evidence>
<evidence type="ECO:0008006" key="5">
    <source>
        <dbReference type="Google" id="ProtNLM"/>
    </source>
</evidence>
<keyword evidence="2" id="KW-1133">Transmembrane helix</keyword>
<dbReference type="GO" id="GO:0009773">
    <property type="term" value="P:photosynthetic electron transport in photosystem I"/>
    <property type="evidence" value="ECO:0007669"/>
    <property type="project" value="InterPro"/>
</dbReference>
<evidence type="ECO:0000313" key="4">
    <source>
        <dbReference type="Proteomes" id="UP000012073"/>
    </source>
</evidence>
<feature type="region of interest" description="Disordered" evidence="1">
    <location>
        <begin position="69"/>
        <end position="88"/>
    </location>
</feature>
<dbReference type="GO" id="GO:0009535">
    <property type="term" value="C:chloroplast thylakoid membrane"/>
    <property type="evidence" value="ECO:0007669"/>
    <property type="project" value="InterPro"/>
</dbReference>
<dbReference type="EMBL" id="HG002022">
    <property type="protein sequence ID" value="CDF39306.1"/>
    <property type="molecule type" value="Genomic_DNA"/>
</dbReference>
<proteinExistence type="predicted"/>
<reference evidence="4" key="1">
    <citation type="journal article" date="2013" name="Proc. Natl. Acad. Sci. U.S.A.">
        <title>Genome structure and metabolic features in the red seaweed Chondrus crispus shed light on evolution of the Archaeplastida.</title>
        <authorList>
            <person name="Collen J."/>
            <person name="Porcel B."/>
            <person name="Carre W."/>
            <person name="Ball S.G."/>
            <person name="Chaparro C."/>
            <person name="Tonon T."/>
            <person name="Barbeyron T."/>
            <person name="Michel G."/>
            <person name="Noel B."/>
            <person name="Valentin K."/>
            <person name="Elias M."/>
            <person name="Artiguenave F."/>
            <person name="Arun A."/>
            <person name="Aury J.M."/>
            <person name="Barbosa-Neto J.F."/>
            <person name="Bothwell J.H."/>
            <person name="Bouget F.Y."/>
            <person name="Brillet L."/>
            <person name="Cabello-Hurtado F."/>
            <person name="Capella-Gutierrez S."/>
            <person name="Charrier B."/>
            <person name="Cladiere L."/>
            <person name="Cock J.M."/>
            <person name="Coelho S.M."/>
            <person name="Colleoni C."/>
            <person name="Czjzek M."/>
            <person name="Da Silva C."/>
            <person name="Delage L."/>
            <person name="Denoeud F."/>
            <person name="Deschamps P."/>
            <person name="Dittami S.M."/>
            <person name="Gabaldon T."/>
            <person name="Gachon C.M."/>
            <person name="Groisillier A."/>
            <person name="Herve C."/>
            <person name="Jabbari K."/>
            <person name="Katinka M."/>
            <person name="Kloareg B."/>
            <person name="Kowalczyk N."/>
            <person name="Labadie K."/>
            <person name="Leblanc C."/>
            <person name="Lopez P.J."/>
            <person name="McLachlan D.H."/>
            <person name="Meslet-Cladiere L."/>
            <person name="Moustafa A."/>
            <person name="Nehr Z."/>
            <person name="Nyvall Collen P."/>
            <person name="Panaud O."/>
            <person name="Partensky F."/>
            <person name="Poulain J."/>
            <person name="Rensing S.A."/>
            <person name="Rousvoal S."/>
            <person name="Samson G."/>
            <person name="Symeonidi A."/>
            <person name="Weissenbach J."/>
            <person name="Zambounis A."/>
            <person name="Wincker P."/>
            <person name="Boyen C."/>
        </authorList>
    </citation>
    <scope>NUCLEOTIDE SEQUENCE [LARGE SCALE GENOMIC DNA]</scope>
    <source>
        <strain evidence="4">cv. Stackhouse</strain>
    </source>
</reference>
<dbReference type="AlphaFoldDB" id="R7QP96"/>
<feature type="region of interest" description="Disordered" evidence="1">
    <location>
        <begin position="1"/>
        <end position="24"/>
    </location>
</feature>
<keyword evidence="2" id="KW-0472">Membrane</keyword>
<keyword evidence="4" id="KW-1185">Reference proteome</keyword>
<feature type="transmembrane region" description="Helical" evidence="2">
    <location>
        <begin position="255"/>
        <end position="274"/>
    </location>
</feature>
<gene>
    <name evidence="3" type="ORF">CHC_T00006595001</name>
</gene>
<dbReference type="Proteomes" id="UP000012073">
    <property type="component" value="Unassembled WGS sequence"/>
</dbReference>
<dbReference type="PANTHER" id="PTHR31032">
    <property type="entry name" value="PGR5-LIKE PROTEIN 1B, CHLOROPLASTIC"/>
    <property type="match status" value="1"/>
</dbReference>
<dbReference type="GeneID" id="17326936"/>
<dbReference type="OMA" id="TWFIVLP"/>
<feature type="transmembrane region" description="Helical" evidence="2">
    <location>
        <begin position="226"/>
        <end position="243"/>
    </location>
</feature>
<organism evidence="3 4">
    <name type="scientific">Chondrus crispus</name>
    <name type="common">Carrageen Irish moss</name>
    <name type="synonym">Polymorpha crispa</name>
    <dbReference type="NCBI Taxonomy" id="2769"/>
    <lineage>
        <taxon>Eukaryota</taxon>
        <taxon>Rhodophyta</taxon>
        <taxon>Florideophyceae</taxon>
        <taxon>Rhodymeniophycidae</taxon>
        <taxon>Gigartinales</taxon>
        <taxon>Gigartinaceae</taxon>
        <taxon>Chondrus</taxon>
    </lineage>
</organism>
<dbReference type="PhylomeDB" id="R7QP96"/>
<sequence>MGLSIQNTSAATTSPPPRAPAARPNSLAFRSATMAFVTVPASVASTFSCHSTFISARPRTLVVRQQAPPSLIRMDANGKPSQAETEEPQTEVIIDENIAGFCSINPRTGKRAELSVREKERVFLDAAQAYFRGDSTLSNEEFDTLKEELTWQGSDVVTLSRDEFMFLDAAKSYEEGNPTMPNEEFDKLKKKLIDAGSIVAIQRGPRCSIRRQITFSDVIPDRKRTFVLYVPAGLLVALLWLSFSFEFTPLHNIDPVLSLIIGSPAIFLLAKLLTSAVVPDPQIMVGDCPSCGRRTHVFFGDVLTNKGFQEYADVKCDKCKAKLKVEKDTNRMILISEG</sequence>
<dbReference type="GO" id="GO:0016730">
    <property type="term" value="F:oxidoreductase activity, acting on iron-sulfur proteins as donors"/>
    <property type="evidence" value="ECO:0007669"/>
    <property type="project" value="InterPro"/>
</dbReference>
<name>R7QP96_CHOCR</name>
<evidence type="ECO:0000256" key="1">
    <source>
        <dbReference type="SAM" id="MobiDB-lite"/>
    </source>
</evidence>
<keyword evidence="2" id="KW-0812">Transmembrane</keyword>
<dbReference type="OrthoDB" id="38589at2759"/>
<dbReference type="KEGG" id="ccp:CHC_T00006595001"/>
<dbReference type="STRING" id="2769.R7QP96"/>
<dbReference type="Gramene" id="CDF39306">
    <property type="protein sequence ID" value="CDF39306"/>
    <property type="gene ID" value="CHC_T00006595001"/>
</dbReference>
<protein>
    <recommendedName>
        <fullName evidence="5">PGR5-like protein 1A, chloroplastic</fullName>
    </recommendedName>
</protein>